<comment type="caution">
    <text evidence="1">The sequence shown here is derived from an EMBL/GenBank/DDBJ whole genome shotgun (WGS) entry which is preliminary data.</text>
</comment>
<sequence>MRKKSIARLFNTGPRQMNSWLECINYLRNMSAHYMRLYKINMQKTPTSCKKLCPDFKPTNKVYDIIYIMKFMMPDADEWNNYVIPNISAMWEEYKDYVSFSDYGFSADWERNLKI</sequence>
<evidence type="ECO:0000313" key="2">
    <source>
        <dbReference type="Proteomes" id="UP000824165"/>
    </source>
</evidence>
<dbReference type="InterPro" id="IPR011664">
    <property type="entry name" value="Abi_system_AbiD/AbiF-like"/>
</dbReference>
<dbReference type="Proteomes" id="UP000824165">
    <property type="component" value="Unassembled WGS sequence"/>
</dbReference>
<accession>A0A9D1H2C8</accession>
<name>A0A9D1H2C8_9FIRM</name>
<dbReference type="Pfam" id="PF07751">
    <property type="entry name" value="Abi_2"/>
    <property type="match status" value="1"/>
</dbReference>
<proteinExistence type="predicted"/>
<dbReference type="AlphaFoldDB" id="A0A9D1H2C8"/>
<organism evidence="1 2">
    <name type="scientific">Candidatus Ornithomonoglobus intestinigallinarum</name>
    <dbReference type="NCBI Taxonomy" id="2840894"/>
    <lineage>
        <taxon>Bacteria</taxon>
        <taxon>Bacillati</taxon>
        <taxon>Bacillota</taxon>
        <taxon>Clostridia</taxon>
        <taxon>Candidatus Ornithomonoglobus</taxon>
    </lineage>
</organism>
<protein>
    <submittedName>
        <fullName evidence="1">Abi family protein</fullName>
    </submittedName>
</protein>
<gene>
    <name evidence="1" type="ORF">IAA60_05120</name>
</gene>
<dbReference type="EMBL" id="DVLU01000049">
    <property type="protein sequence ID" value="HIT85270.1"/>
    <property type="molecule type" value="Genomic_DNA"/>
</dbReference>
<reference evidence="1" key="2">
    <citation type="journal article" date="2021" name="PeerJ">
        <title>Extensive microbial diversity within the chicken gut microbiome revealed by metagenomics and culture.</title>
        <authorList>
            <person name="Gilroy R."/>
            <person name="Ravi A."/>
            <person name="Getino M."/>
            <person name="Pursley I."/>
            <person name="Horton D.L."/>
            <person name="Alikhan N.F."/>
            <person name="Baker D."/>
            <person name="Gharbi K."/>
            <person name="Hall N."/>
            <person name="Watson M."/>
            <person name="Adriaenssens E.M."/>
            <person name="Foster-Nyarko E."/>
            <person name="Jarju S."/>
            <person name="Secka A."/>
            <person name="Antonio M."/>
            <person name="Oren A."/>
            <person name="Chaudhuri R.R."/>
            <person name="La Ragione R."/>
            <person name="Hildebrand F."/>
            <person name="Pallen M.J."/>
        </authorList>
    </citation>
    <scope>NUCLEOTIDE SEQUENCE</scope>
    <source>
        <strain evidence="1">CHK181-108</strain>
    </source>
</reference>
<reference evidence="1" key="1">
    <citation type="submission" date="2020-10" db="EMBL/GenBank/DDBJ databases">
        <authorList>
            <person name="Gilroy R."/>
        </authorList>
    </citation>
    <scope>NUCLEOTIDE SEQUENCE</scope>
    <source>
        <strain evidence="1">CHK181-108</strain>
    </source>
</reference>
<evidence type="ECO:0000313" key="1">
    <source>
        <dbReference type="EMBL" id="HIT85270.1"/>
    </source>
</evidence>